<feature type="transmembrane region" description="Helical" evidence="1">
    <location>
        <begin position="100"/>
        <end position="119"/>
    </location>
</feature>
<sequence>MAGNSGRTRRLWLAAATAVPAGAVIASVVGALFAVTTPAAILPMAAFCALYGAAVAAVAALGAAVAVLLHRTRRLPFAAAFGSLIALALAAVVLGVVQSALWLPFVAVVALIAVPLSGLGTRLALYEPSATPEVSADTPHA</sequence>
<keyword evidence="1" id="KW-0472">Membrane</keyword>
<dbReference type="AlphaFoldDB" id="A0AAU7GH55"/>
<evidence type="ECO:0000256" key="1">
    <source>
        <dbReference type="SAM" id="Phobius"/>
    </source>
</evidence>
<gene>
    <name evidence="2" type="ORF">AAME72_05480</name>
</gene>
<feature type="transmembrane region" description="Helical" evidence="1">
    <location>
        <begin position="75"/>
        <end position="94"/>
    </location>
</feature>
<proteinExistence type="predicted"/>
<dbReference type="EMBL" id="CP157390">
    <property type="protein sequence ID" value="XBM49313.1"/>
    <property type="molecule type" value="Genomic_DNA"/>
</dbReference>
<evidence type="ECO:0000313" key="2">
    <source>
        <dbReference type="EMBL" id="XBM49313.1"/>
    </source>
</evidence>
<keyword evidence="1" id="KW-1133">Transmembrane helix</keyword>
<name>A0AAU7GH55_9MICO</name>
<protein>
    <recommendedName>
        <fullName evidence="3">Integral membrane protein</fullName>
    </recommendedName>
</protein>
<reference evidence="2" key="1">
    <citation type="submission" date="2024-05" db="EMBL/GenBank/DDBJ databases">
        <title>The Natural Products Discovery Center: Release of the First 8490 Sequenced Strains for Exploring Actinobacteria Biosynthetic Diversity.</title>
        <authorList>
            <person name="Kalkreuter E."/>
            <person name="Kautsar S.A."/>
            <person name="Yang D."/>
            <person name="Bader C.D."/>
            <person name="Teijaro C.N."/>
            <person name="Fluegel L."/>
            <person name="Davis C.M."/>
            <person name="Simpson J.R."/>
            <person name="Lauterbach L."/>
            <person name="Steele A.D."/>
            <person name="Gui C."/>
            <person name="Meng S."/>
            <person name="Li G."/>
            <person name="Viehrig K."/>
            <person name="Ye F."/>
            <person name="Su P."/>
            <person name="Kiefer A.F."/>
            <person name="Nichols A."/>
            <person name="Cepeda A.J."/>
            <person name="Yan W."/>
            <person name="Fan B."/>
            <person name="Jiang Y."/>
            <person name="Adhikari A."/>
            <person name="Zheng C.-J."/>
            <person name="Schuster L."/>
            <person name="Cowan T.M."/>
            <person name="Smanski M.J."/>
            <person name="Chevrette M.G."/>
            <person name="de Carvalho L.P.S."/>
            <person name="Shen B."/>
        </authorList>
    </citation>
    <scope>NUCLEOTIDE SEQUENCE</scope>
    <source>
        <strain evidence="2">NPDC080035</strain>
    </source>
</reference>
<keyword evidence="1" id="KW-0812">Transmembrane</keyword>
<feature type="transmembrane region" description="Helical" evidence="1">
    <location>
        <begin position="41"/>
        <end position="68"/>
    </location>
</feature>
<dbReference type="RefSeq" id="WP_348789231.1">
    <property type="nucleotide sequence ID" value="NZ_CP157390.1"/>
</dbReference>
<accession>A0AAU7GH55</accession>
<feature type="transmembrane region" description="Helical" evidence="1">
    <location>
        <begin position="12"/>
        <end position="35"/>
    </location>
</feature>
<organism evidence="2">
    <name type="scientific">Leifsonia sp. NPDC080035</name>
    <dbReference type="NCBI Taxonomy" id="3143936"/>
    <lineage>
        <taxon>Bacteria</taxon>
        <taxon>Bacillati</taxon>
        <taxon>Actinomycetota</taxon>
        <taxon>Actinomycetes</taxon>
        <taxon>Micrococcales</taxon>
        <taxon>Microbacteriaceae</taxon>
        <taxon>Leifsonia</taxon>
    </lineage>
</organism>
<evidence type="ECO:0008006" key="3">
    <source>
        <dbReference type="Google" id="ProtNLM"/>
    </source>
</evidence>